<dbReference type="Pfam" id="PF02373">
    <property type="entry name" value="JmjC"/>
    <property type="match status" value="1"/>
</dbReference>
<evidence type="ECO:0000256" key="4">
    <source>
        <dbReference type="ARBA" id="ARBA00012900"/>
    </source>
</evidence>
<dbReference type="GO" id="GO:0008270">
    <property type="term" value="F:zinc ion binding"/>
    <property type="evidence" value="ECO:0007669"/>
    <property type="project" value="UniProtKB-KW"/>
</dbReference>
<sequence length="820" mass="94447">MASDTQTTGSKGIMTFCPTMEEFKSFTRYIAYMESQGAHKAGLAKIIPPKEWKPRRSYDDIDDLLIPAPIQQVVTGQSGLFTQYNIQKKAMTVKEFRKTANSDKFCSPRYDDFEELERKYWKNVTFNPPIYGADVNGTLYDPDVNEWNIGRLRTILDTVESDSGITIEGVTTPYLYFGMWKTTFAWHTEDMDLYSINYLHFGEPKSWYTVPPEHGKRLERLAKGFFPGSSQNCEAFLRHKMTLISPSILRKYGIPFEKITQEAGEFMVTFPYGYHAGFNHGFNCAESTNFATMRWIDYGKQAILCSCRKDMVKISMDVFVRKFQPERYDLWLAGKDNTPIDHSKPTPEAAEFLGGEAASFGHPQLSTDSQNYEGQRKRFKTKCSLKFYSFIKTFCDCLCLFVFAYSKNYMKRKLQPLSKLPLLHPLLKESTSDEELQEQADLEDDSQESDPWARLLSPLWQNRPRSFEAERDYNRYAGQQPPYCAVCSLFHTCEQVRPASRHVLLRWNESAFSTKCRDLPADLKCTRCEENAITQDCCLCSLRGGALQKANNDKWVHVLCAVAVLEARFVNIAERRPVDLSAIPLQRFKLKCQYCRKRVKRAAGCCVQCSHGRCSSSFHATCARAAGVHMHPDDWPFVVFFTCWRHKAVRVEGVVVVGQKVICKHKNGRYYQSEVVELIKATFYEVVFDDGSFSDNLFPEDIVNRDCVQLGPPAEGDVVQVRWTDGLIYGAKFVAAHIIPMYQLEFEDESQLTAKREDVYCLDEELPKRVKARLSVASDMRFKGVFVEKEVKEDSKRQRVINSRYREDYIEPAIYRAIME</sequence>
<name>A0A4W4FM79_ELEEL</name>
<dbReference type="FunFam" id="3.10.330.70:FF:000001">
    <property type="entry name" value="Putative lysine-specific demethylase 4a"/>
    <property type="match status" value="1"/>
</dbReference>
<reference evidence="21" key="1">
    <citation type="journal article" date="2014" name="Science">
        <title>Nonhuman genetics. Genomic basis for the convergent evolution of electric organs.</title>
        <authorList>
            <person name="Gallant J.R."/>
            <person name="Traeger L.L."/>
            <person name="Volkening J.D."/>
            <person name="Moffett H."/>
            <person name="Chen P.H."/>
            <person name="Novina C.D."/>
            <person name="Phillips G.N.Jr."/>
            <person name="Anand R."/>
            <person name="Wells G.B."/>
            <person name="Pinch M."/>
            <person name="Guth R."/>
            <person name="Unguez G.A."/>
            <person name="Albert J.S."/>
            <person name="Zakon H.H."/>
            <person name="Samanta M.P."/>
            <person name="Sussman M.R."/>
        </authorList>
    </citation>
    <scope>NUCLEOTIDE SEQUENCE [LARGE SCALE GENOMIC DNA]</scope>
</reference>
<dbReference type="GO" id="GO:0140684">
    <property type="term" value="F:histone H3K9me2/H3K9me3 demethylase activity"/>
    <property type="evidence" value="ECO:0007669"/>
    <property type="project" value="UniProtKB-EC"/>
</dbReference>
<dbReference type="Gene3D" id="2.30.30.140">
    <property type="match status" value="1"/>
</dbReference>
<evidence type="ECO:0000256" key="12">
    <source>
        <dbReference type="ARBA" id="ARBA00023004"/>
    </source>
</evidence>
<evidence type="ECO:0000256" key="16">
    <source>
        <dbReference type="ARBA" id="ARBA00049349"/>
    </source>
</evidence>
<evidence type="ECO:0000256" key="8">
    <source>
        <dbReference type="ARBA" id="ARBA00022833"/>
    </source>
</evidence>
<dbReference type="PROSITE" id="PS51183">
    <property type="entry name" value="JMJN"/>
    <property type="match status" value="1"/>
</dbReference>
<reference evidence="21" key="2">
    <citation type="journal article" date="2017" name="Sci. Adv.">
        <title>A tail of two voltages: Proteomic comparison of the three electric organs of the electric eel.</title>
        <authorList>
            <person name="Traeger L.L."/>
            <person name="Sabat G."/>
            <person name="Barrett-Wilt G.A."/>
            <person name="Wells G.B."/>
            <person name="Sussman M.R."/>
        </authorList>
    </citation>
    <scope>NUCLEOTIDE SEQUENCE [LARGE SCALE GENOMIC DNA]</scope>
</reference>
<dbReference type="SMART" id="SM00333">
    <property type="entry name" value="TUDOR"/>
    <property type="match status" value="2"/>
</dbReference>
<dbReference type="InterPro" id="IPR001965">
    <property type="entry name" value="Znf_PHD"/>
</dbReference>
<dbReference type="Gene3D" id="3.10.330.70">
    <property type="match status" value="1"/>
</dbReference>
<evidence type="ECO:0000256" key="15">
    <source>
        <dbReference type="ARBA" id="ARBA00023242"/>
    </source>
</evidence>
<keyword evidence="6" id="KW-0677">Repeat</keyword>
<accession>A0A4W4FM79</accession>
<reference evidence="20" key="3">
    <citation type="submission" date="2020-05" db="EMBL/GenBank/DDBJ databases">
        <title>Electrophorus electricus (electric eel) genome, fEleEle1, primary haplotype.</title>
        <authorList>
            <person name="Myers G."/>
            <person name="Meyer A."/>
            <person name="Fedrigo O."/>
            <person name="Formenti G."/>
            <person name="Rhie A."/>
            <person name="Tracey A."/>
            <person name="Sims Y."/>
            <person name="Jarvis E.D."/>
        </authorList>
    </citation>
    <scope>NUCLEOTIDE SEQUENCE [LARGE SCALE GENOMIC DNA]</scope>
</reference>
<dbReference type="EC" id="1.14.11.66" evidence="4"/>
<evidence type="ECO:0000256" key="7">
    <source>
        <dbReference type="ARBA" id="ARBA00022771"/>
    </source>
</evidence>
<evidence type="ECO:0000313" key="21">
    <source>
        <dbReference type="Proteomes" id="UP000314983"/>
    </source>
</evidence>
<dbReference type="SUPFAM" id="SSF63748">
    <property type="entry name" value="Tudor/PWWP/MBT"/>
    <property type="match status" value="2"/>
</dbReference>
<dbReference type="SMART" id="SM00249">
    <property type="entry name" value="PHD"/>
    <property type="match status" value="1"/>
</dbReference>
<keyword evidence="21" id="KW-1185">Reference proteome</keyword>
<dbReference type="PROSITE" id="PS51805">
    <property type="entry name" value="EPHD"/>
    <property type="match status" value="1"/>
</dbReference>
<evidence type="ECO:0000256" key="10">
    <source>
        <dbReference type="ARBA" id="ARBA00022964"/>
    </source>
</evidence>
<feature type="domain" description="JmjC" evidence="18">
    <location>
        <begin position="141"/>
        <end position="307"/>
    </location>
</feature>
<evidence type="ECO:0000256" key="3">
    <source>
        <dbReference type="ARBA" id="ARBA00009711"/>
    </source>
</evidence>
<dbReference type="PROSITE" id="PS51184">
    <property type="entry name" value="JMJC"/>
    <property type="match status" value="1"/>
</dbReference>
<dbReference type="GO" id="GO:0000785">
    <property type="term" value="C:chromatin"/>
    <property type="evidence" value="ECO:0007669"/>
    <property type="project" value="TreeGrafter"/>
</dbReference>
<dbReference type="SMART" id="SM00545">
    <property type="entry name" value="JmjN"/>
    <property type="match status" value="1"/>
</dbReference>
<dbReference type="InterPro" id="IPR003349">
    <property type="entry name" value="JmjN"/>
</dbReference>
<dbReference type="InterPro" id="IPR013083">
    <property type="entry name" value="Znf_RING/FYVE/PHD"/>
</dbReference>
<keyword evidence="14" id="KW-0804">Transcription</keyword>
<organism evidence="20 21">
    <name type="scientific">Electrophorus electricus</name>
    <name type="common">Electric eel</name>
    <name type="synonym">Gymnotus electricus</name>
    <dbReference type="NCBI Taxonomy" id="8005"/>
    <lineage>
        <taxon>Eukaryota</taxon>
        <taxon>Metazoa</taxon>
        <taxon>Chordata</taxon>
        <taxon>Craniata</taxon>
        <taxon>Vertebrata</taxon>
        <taxon>Euteleostomi</taxon>
        <taxon>Actinopterygii</taxon>
        <taxon>Neopterygii</taxon>
        <taxon>Teleostei</taxon>
        <taxon>Ostariophysi</taxon>
        <taxon>Gymnotiformes</taxon>
        <taxon>Gymnotoidei</taxon>
        <taxon>Gymnotidae</taxon>
        <taxon>Electrophorus</taxon>
    </lineage>
</organism>
<evidence type="ECO:0000256" key="13">
    <source>
        <dbReference type="ARBA" id="ARBA00023015"/>
    </source>
</evidence>
<dbReference type="FunFam" id="3.30.40.10:FF:000029">
    <property type="entry name" value="lysine-specific demethylase 4C isoform X1"/>
    <property type="match status" value="1"/>
</dbReference>
<comment type="catalytic activity">
    <reaction evidence="16">
        <text>N(6),N(6),N(6)-trimethyl-L-lysyl(9)-[histone H3] + 2 2-oxoglutarate + 2 O2 = N(6)-methyl-L-lysyl(9)-[histone H3] + 2 formaldehyde + 2 succinate + 2 CO2</text>
        <dbReference type="Rhea" id="RHEA:60200"/>
        <dbReference type="Rhea" id="RHEA-COMP:15538"/>
        <dbReference type="Rhea" id="RHEA-COMP:15542"/>
        <dbReference type="ChEBI" id="CHEBI:15379"/>
        <dbReference type="ChEBI" id="CHEBI:16526"/>
        <dbReference type="ChEBI" id="CHEBI:16810"/>
        <dbReference type="ChEBI" id="CHEBI:16842"/>
        <dbReference type="ChEBI" id="CHEBI:30031"/>
        <dbReference type="ChEBI" id="CHEBI:61929"/>
        <dbReference type="ChEBI" id="CHEBI:61961"/>
        <dbReference type="EC" id="1.14.11.66"/>
    </reaction>
</comment>
<feature type="domain" description="JmjN" evidence="17">
    <location>
        <begin position="13"/>
        <end position="55"/>
    </location>
</feature>
<dbReference type="Pfam" id="PF02375">
    <property type="entry name" value="JmjN"/>
    <property type="match status" value="1"/>
</dbReference>
<dbReference type="InterPro" id="IPR047481">
    <property type="entry name" value="Tudor_KDM4A_rpt2"/>
</dbReference>
<keyword evidence="11" id="KW-0560">Oxidoreductase</keyword>
<dbReference type="InterPro" id="IPR040477">
    <property type="entry name" value="KDM4-like_Tudor"/>
</dbReference>
<evidence type="ECO:0000313" key="20">
    <source>
        <dbReference type="Ensembl" id="ENSEEEP00000025122.2"/>
    </source>
</evidence>
<dbReference type="PANTHER" id="PTHR10694:SF119">
    <property type="entry name" value="LYSINE-SPECIFIC DEMETHYLASE 4A"/>
    <property type="match status" value="1"/>
</dbReference>
<dbReference type="Ensembl" id="ENSEEET00000025411.2">
    <property type="protein sequence ID" value="ENSEEEP00000025122.2"/>
    <property type="gene ID" value="ENSEEEG00000012172.2"/>
</dbReference>
<dbReference type="GeneTree" id="ENSGT00940000154930"/>
<dbReference type="PANTHER" id="PTHR10694">
    <property type="entry name" value="LYSINE-SPECIFIC DEMETHYLASE"/>
    <property type="match status" value="1"/>
</dbReference>
<dbReference type="SMART" id="SM00558">
    <property type="entry name" value="JmjC"/>
    <property type="match status" value="1"/>
</dbReference>
<dbReference type="FunFam" id="2.60.120.650:FF:000048">
    <property type="entry name" value="Lysine-specific demethylase 4A"/>
    <property type="match status" value="1"/>
</dbReference>
<reference evidence="20" key="5">
    <citation type="submission" date="2025-09" db="UniProtKB">
        <authorList>
            <consortium name="Ensembl"/>
        </authorList>
    </citation>
    <scope>IDENTIFICATION</scope>
</reference>
<evidence type="ECO:0000256" key="14">
    <source>
        <dbReference type="ARBA" id="ARBA00023163"/>
    </source>
</evidence>
<dbReference type="GO" id="GO:0005634">
    <property type="term" value="C:nucleus"/>
    <property type="evidence" value="ECO:0007669"/>
    <property type="project" value="UniProtKB-SubCell"/>
</dbReference>
<comment type="subcellular location">
    <subcellularLocation>
        <location evidence="2">Nucleus</location>
    </subcellularLocation>
</comment>
<dbReference type="GO" id="GO:0010468">
    <property type="term" value="P:regulation of gene expression"/>
    <property type="evidence" value="ECO:0007669"/>
    <property type="project" value="TreeGrafter"/>
</dbReference>
<evidence type="ECO:0000256" key="11">
    <source>
        <dbReference type="ARBA" id="ARBA00023002"/>
    </source>
</evidence>
<keyword evidence="13" id="KW-0805">Transcription regulation</keyword>
<evidence type="ECO:0000256" key="2">
    <source>
        <dbReference type="ARBA" id="ARBA00004123"/>
    </source>
</evidence>
<dbReference type="SUPFAM" id="SSF51197">
    <property type="entry name" value="Clavaminate synthase-like"/>
    <property type="match status" value="1"/>
</dbReference>
<evidence type="ECO:0000256" key="5">
    <source>
        <dbReference type="ARBA" id="ARBA00022723"/>
    </source>
</evidence>
<dbReference type="Pfam" id="PF13832">
    <property type="entry name" value="zf-HC5HC2H_2"/>
    <property type="match status" value="1"/>
</dbReference>
<gene>
    <name evidence="20" type="primary">kdm4ab</name>
</gene>
<keyword evidence="7" id="KW-0863">Zinc-finger</keyword>
<evidence type="ECO:0000259" key="19">
    <source>
        <dbReference type="PROSITE" id="PS51805"/>
    </source>
</evidence>
<evidence type="ECO:0000259" key="17">
    <source>
        <dbReference type="PROSITE" id="PS51183"/>
    </source>
</evidence>
<dbReference type="InterPro" id="IPR003347">
    <property type="entry name" value="JmjC_dom"/>
</dbReference>
<dbReference type="InterPro" id="IPR034732">
    <property type="entry name" value="EPHD"/>
</dbReference>
<keyword evidence="15" id="KW-0539">Nucleus</keyword>
<keyword evidence="8" id="KW-0862">Zinc</keyword>
<comment type="cofactor">
    <cofactor evidence="1">
        <name>Fe(2+)</name>
        <dbReference type="ChEBI" id="CHEBI:29033"/>
    </cofactor>
</comment>
<evidence type="ECO:0000259" key="18">
    <source>
        <dbReference type="PROSITE" id="PS51184"/>
    </source>
</evidence>
<evidence type="ECO:0000256" key="1">
    <source>
        <dbReference type="ARBA" id="ARBA00001954"/>
    </source>
</evidence>
<dbReference type="Pfam" id="PF18104">
    <property type="entry name" value="Tudor_2"/>
    <property type="match status" value="2"/>
</dbReference>
<keyword evidence="9" id="KW-0156">Chromatin regulator</keyword>
<keyword evidence="12" id="KW-0408">Iron</keyword>
<dbReference type="Gene3D" id="3.30.40.10">
    <property type="entry name" value="Zinc/RING finger domain, C3HC4 (zinc finger)"/>
    <property type="match status" value="1"/>
</dbReference>
<dbReference type="InterPro" id="IPR002999">
    <property type="entry name" value="Tudor"/>
</dbReference>
<protein>
    <recommendedName>
        <fullName evidence="4">[histone H3]-trimethyl-L-lysine(9) demethylase</fullName>
        <ecNumber evidence="4">1.14.11.66</ecNumber>
    </recommendedName>
</protein>
<comment type="similarity">
    <text evidence="3">Belongs to the JHDM3 histone demethylase family.</text>
</comment>
<keyword evidence="10" id="KW-0223">Dioxygenase</keyword>
<dbReference type="Proteomes" id="UP000314983">
    <property type="component" value="Chromosome 7"/>
</dbReference>
<dbReference type="GO" id="GO:0051864">
    <property type="term" value="F:histone H3K36 demethylase activity"/>
    <property type="evidence" value="ECO:0007669"/>
    <property type="project" value="TreeGrafter"/>
</dbReference>
<evidence type="ECO:0000256" key="9">
    <source>
        <dbReference type="ARBA" id="ARBA00022853"/>
    </source>
</evidence>
<reference evidence="20" key="4">
    <citation type="submission" date="2025-08" db="UniProtKB">
        <authorList>
            <consortium name="Ensembl"/>
        </authorList>
    </citation>
    <scope>IDENTIFICATION</scope>
</reference>
<dbReference type="AlphaFoldDB" id="A0A4W4FM79"/>
<dbReference type="Gene3D" id="2.60.120.650">
    <property type="entry name" value="Cupin"/>
    <property type="match status" value="1"/>
</dbReference>
<feature type="domain" description="PHD-type" evidence="19">
    <location>
        <begin position="534"/>
        <end position="647"/>
    </location>
</feature>
<dbReference type="CDD" id="cd20466">
    <property type="entry name" value="Tudor_JMJD2A_rpt2"/>
    <property type="match status" value="1"/>
</dbReference>
<evidence type="ECO:0000256" key="6">
    <source>
        <dbReference type="ARBA" id="ARBA00022737"/>
    </source>
</evidence>
<keyword evidence="5" id="KW-0479">Metal-binding</keyword>
<proteinExistence type="inferred from homology"/>